<gene>
    <name evidence="1" type="ORF">BpHYR1_040039</name>
</gene>
<organism evidence="1 2">
    <name type="scientific">Brachionus plicatilis</name>
    <name type="common">Marine rotifer</name>
    <name type="synonym">Brachionus muelleri</name>
    <dbReference type="NCBI Taxonomy" id="10195"/>
    <lineage>
        <taxon>Eukaryota</taxon>
        <taxon>Metazoa</taxon>
        <taxon>Spiralia</taxon>
        <taxon>Gnathifera</taxon>
        <taxon>Rotifera</taxon>
        <taxon>Eurotatoria</taxon>
        <taxon>Monogononta</taxon>
        <taxon>Pseudotrocha</taxon>
        <taxon>Ploima</taxon>
        <taxon>Brachionidae</taxon>
        <taxon>Brachionus</taxon>
    </lineage>
</organism>
<accession>A0A3M7R5Y8</accession>
<evidence type="ECO:0000313" key="1">
    <source>
        <dbReference type="EMBL" id="RNA18655.1"/>
    </source>
</evidence>
<keyword evidence="2" id="KW-1185">Reference proteome</keyword>
<reference evidence="1 2" key="1">
    <citation type="journal article" date="2018" name="Sci. Rep.">
        <title>Genomic signatures of local adaptation to the degree of environmental predictability in rotifers.</title>
        <authorList>
            <person name="Franch-Gras L."/>
            <person name="Hahn C."/>
            <person name="Garcia-Roger E.M."/>
            <person name="Carmona M.J."/>
            <person name="Serra M."/>
            <person name="Gomez A."/>
        </authorList>
    </citation>
    <scope>NUCLEOTIDE SEQUENCE [LARGE SCALE GENOMIC DNA]</scope>
    <source>
        <strain evidence="1">HYR1</strain>
    </source>
</reference>
<sequence length="176" mass="20531">MLNLQNECTDLNLGASISGVNASTIGYCDKSGKKLRGVFTLYTDLVFCQSIFRYHLDLVYILFLSPNFLRTDFLNTYIMFFNKFVGFSYNIGHASFNGLSVIFFICVEQFLSWSTSLYHMRFKENKLHIKNLFFNYIPIHLCPHFFVEHTEGHNCEMTHMGIKKFSKILPLLEPLH</sequence>
<dbReference type="AlphaFoldDB" id="A0A3M7R5Y8"/>
<comment type="caution">
    <text evidence="1">The sequence shown here is derived from an EMBL/GenBank/DDBJ whole genome shotgun (WGS) entry which is preliminary data.</text>
</comment>
<protein>
    <submittedName>
        <fullName evidence="1">Uncharacterized protein</fullName>
    </submittedName>
</protein>
<proteinExistence type="predicted"/>
<evidence type="ECO:0000313" key="2">
    <source>
        <dbReference type="Proteomes" id="UP000276133"/>
    </source>
</evidence>
<dbReference type="Proteomes" id="UP000276133">
    <property type="component" value="Unassembled WGS sequence"/>
</dbReference>
<name>A0A3M7R5Y8_BRAPC</name>
<dbReference type="EMBL" id="REGN01004193">
    <property type="protein sequence ID" value="RNA18655.1"/>
    <property type="molecule type" value="Genomic_DNA"/>
</dbReference>